<feature type="transmembrane region" description="Helical" evidence="1">
    <location>
        <begin position="105"/>
        <end position="124"/>
    </location>
</feature>
<comment type="caution">
    <text evidence="2">The sequence shown here is derived from an EMBL/GenBank/DDBJ whole genome shotgun (WGS) entry which is preliminary data.</text>
</comment>
<dbReference type="RefSeq" id="WP_061997079.1">
    <property type="nucleotide sequence ID" value="NZ_JAUOQI010000004.1"/>
</dbReference>
<dbReference type="EMBL" id="JAUOQI010000004">
    <property type="protein sequence ID" value="MDO6577088.1"/>
    <property type="molecule type" value="Genomic_DNA"/>
</dbReference>
<dbReference type="AlphaFoldDB" id="A0AAW7Z3R1"/>
<reference evidence="2" key="1">
    <citation type="submission" date="2023-07" db="EMBL/GenBank/DDBJ databases">
        <title>Genome content predicts the carbon catabolic preferences of heterotrophic bacteria.</title>
        <authorList>
            <person name="Gralka M."/>
        </authorList>
    </citation>
    <scope>NUCLEOTIDE SEQUENCE</scope>
    <source>
        <strain evidence="2">F2M12</strain>
    </source>
</reference>
<evidence type="ECO:0000313" key="2">
    <source>
        <dbReference type="EMBL" id="MDO6577088.1"/>
    </source>
</evidence>
<proteinExistence type="predicted"/>
<gene>
    <name evidence="2" type="ORF">Q4527_06775</name>
</gene>
<feature type="transmembrane region" description="Helical" evidence="1">
    <location>
        <begin position="81"/>
        <end position="99"/>
    </location>
</feature>
<keyword evidence="1" id="KW-0812">Transmembrane</keyword>
<evidence type="ECO:0000256" key="1">
    <source>
        <dbReference type="SAM" id="Phobius"/>
    </source>
</evidence>
<protein>
    <submittedName>
        <fullName evidence="2">Uncharacterized protein</fullName>
    </submittedName>
</protein>
<keyword evidence="1" id="KW-1133">Transmembrane helix</keyword>
<name>A0AAW7Z3R1_9ALTE</name>
<feature type="transmembrane region" description="Helical" evidence="1">
    <location>
        <begin position="43"/>
        <end position="69"/>
    </location>
</feature>
<dbReference type="Proteomes" id="UP001170717">
    <property type="component" value="Unassembled WGS sequence"/>
</dbReference>
<feature type="transmembrane region" description="Helical" evidence="1">
    <location>
        <begin position="7"/>
        <end position="31"/>
    </location>
</feature>
<accession>A0AAW7Z3R1</accession>
<sequence length="138" mass="15412">MKHISKIAFLSPLISIPVAIFYGAFLAGYYSYLVNGNVDISGFGIFVINAILLSLPIGYVFTFSYGLAIYKLFKWLKIDGLFYYAIAGLVPGFIYSFYARVWVETGLASLLFGLSISLCFGYQVRKKKQIATLLQNNT</sequence>
<evidence type="ECO:0000313" key="3">
    <source>
        <dbReference type="Proteomes" id="UP001170717"/>
    </source>
</evidence>
<keyword evidence="1" id="KW-0472">Membrane</keyword>
<organism evidence="2 3">
    <name type="scientific">Alteromonas stellipolaris</name>
    <dbReference type="NCBI Taxonomy" id="233316"/>
    <lineage>
        <taxon>Bacteria</taxon>
        <taxon>Pseudomonadati</taxon>
        <taxon>Pseudomonadota</taxon>
        <taxon>Gammaproteobacteria</taxon>
        <taxon>Alteromonadales</taxon>
        <taxon>Alteromonadaceae</taxon>
        <taxon>Alteromonas/Salinimonas group</taxon>
        <taxon>Alteromonas</taxon>
    </lineage>
</organism>